<name>A0A0S7ELL0_9TELE</name>
<dbReference type="InterPro" id="IPR042235">
    <property type="entry name" value="ZP-C_dom"/>
</dbReference>
<sequence>MIKDVITGLGSFQVAVQLMNGTAPLPHNYSLSPEQAVVVEVSLKNTSEQMKVVINKCWATPTQSPADPNSHTFLENRSAAAQSLLYPHVGEHRLYPSLSTNAAFVYLRYKFIFHRCHFIRMPKLDFT</sequence>
<gene>
    <name evidence="4" type="primary">UROL1</name>
</gene>
<dbReference type="AlphaFoldDB" id="A0A0S7ELL0"/>
<dbReference type="EMBL" id="GBYX01476305">
    <property type="protein sequence ID" value="JAO05372.1"/>
    <property type="molecule type" value="Transcribed_RNA"/>
</dbReference>
<dbReference type="PANTHER" id="PTHR14002:SF22">
    <property type="entry name" value="UROMODULIN-LIKE 1"/>
    <property type="match status" value="1"/>
</dbReference>
<reference evidence="4" key="1">
    <citation type="submission" date="2014-12" db="EMBL/GenBank/DDBJ databases">
        <title>Parallel Evolution in Life History Adaptation Evident in the Tissue-Specific Poeciliopsis prolifica transcriptome.</title>
        <authorList>
            <person name="Jue N.K."/>
            <person name="Foley R.J."/>
            <person name="Obergfell C."/>
            <person name="Reznick D.N."/>
            <person name="O'Neill R.J."/>
            <person name="O'Neill M.J."/>
        </authorList>
    </citation>
    <scope>NUCLEOTIDE SEQUENCE</scope>
</reference>
<proteinExistence type="predicted"/>
<feature type="domain" description="ZP-C" evidence="3">
    <location>
        <begin position="10"/>
        <end position="87"/>
    </location>
</feature>
<accession>A0A0S7ELL0</accession>
<dbReference type="InterPro" id="IPR055355">
    <property type="entry name" value="ZP-C"/>
</dbReference>
<evidence type="ECO:0000256" key="1">
    <source>
        <dbReference type="ARBA" id="ARBA00022729"/>
    </source>
</evidence>
<dbReference type="Pfam" id="PF00100">
    <property type="entry name" value="Zona_pellucida"/>
    <property type="match status" value="1"/>
</dbReference>
<dbReference type="Gene3D" id="2.60.40.4100">
    <property type="entry name" value="Zona pellucida, ZP-C domain"/>
    <property type="match status" value="1"/>
</dbReference>
<organism evidence="4">
    <name type="scientific">Poeciliopsis prolifica</name>
    <name type="common">blackstripe livebearer</name>
    <dbReference type="NCBI Taxonomy" id="188132"/>
    <lineage>
        <taxon>Eukaryota</taxon>
        <taxon>Metazoa</taxon>
        <taxon>Chordata</taxon>
        <taxon>Craniata</taxon>
        <taxon>Vertebrata</taxon>
        <taxon>Euteleostomi</taxon>
        <taxon>Actinopterygii</taxon>
        <taxon>Neopterygii</taxon>
        <taxon>Teleostei</taxon>
        <taxon>Neoteleostei</taxon>
        <taxon>Acanthomorphata</taxon>
        <taxon>Ovalentaria</taxon>
        <taxon>Atherinomorphae</taxon>
        <taxon>Cyprinodontiformes</taxon>
        <taxon>Poeciliidae</taxon>
        <taxon>Poeciliinae</taxon>
        <taxon>Poeciliopsis</taxon>
    </lineage>
</organism>
<keyword evidence="1" id="KW-0732">Signal</keyword>
<dbReference type="PANTHER" id="PTHR14002">
    <property type="entry name" value="ENDOGLIN/TGF-BETA RECEPTOR TYPE III"/>
    <property type="match status" value="1"/>
</dbReference>
<evidence type="ECO:0000313" key="4">
    <source>
        <dbReference type="EMBL" id="JAO05372.1"/>
    </source>
</evidence>
<protein>
    <submittedName>
        <fullName evidence="4">UROL1</fullName>
    </submittedName>
</protein>
<evidence type="ECO:0000256" key="2">
    <source>
        <dbReference type="ARBA" id="ARBA00023157"/>
    </source>
</evidence>
<keyword evidence="2" id="KW-1015">Disulfide bond</keyword>
<evidence type="ECO:0000259" key="3">
    <source>
        <dbReference type="Pfam" id="PF00100"/>
    </source>
</evidence>